<evidence type="ECO:0000313" key="3">
    <source>
        <dbReference type="Proteomes" id="UP000236642"/>
    </source>
</evidence>
<dbReference type="EMBL" id="BEHY01000058">
    <property type="protein sequence ID" value="GBD09683.1"/>
    <property type="molecule type" value="Genomic_DNA"/>
</dbReference>
<feature type="compositionally biased region" description="Basic and acidic residues" evidence="1">
    <location>
        <begin position="13"/>
        <end position="29"/>
    </location>
</feature>
<feature type="region of interest" description="Disordered" evidence="1">
    <location>
        <begin position="160"/>
        <end position="184"/>
    </location>
</feature>
<feature type="compositionally biased region" description="Basic and acidic residues" evidence="1">
    <location>
        <begin position="166"/>
        <end position="177"/>
    </location>
</feature>
<protein>
    <submittedName>
        <fullName evidence="2">Uncharacterized protein</fullName>
    </submittedName>
</protein>
<reference evidence="3" key="1">
    <citation type="submission" date="2017-09" db="EMBL/GenBank/DDBJ databases">
        <title>Metaegenomics of thermophilic ammonia-oxidizing enrichment culture.</title>
        <authorList>
            <person name="Kato S."/>
            <person name="Suzuki K."/>
        </authorList>
    </citation>
    <scope>NUCLEOTIDE SEQUENCE [LARGE SCALE GENOMIC DNA]</scope>
</reference>
<evidence type="ECO:0000313" key="2">
    <source>
        <dbReference type="EMBL" id="GBD09683.1"/>
    </source>
</evidence>
<evidence type="ECO:0000256" key="1">
    <source>
        <dbReference type="SAM" id="MobiDB-lite"/>
    </source>
</evidence>
<organism evidence="2 3">
    <name type="scientific">Candidatus Thermoflexus japonica</name>
    <dbReference type="NCBI Taxonomy" id="2035417"/>
    <lineage>
        <taxon>Bacteria</taxon>
        <taxon>Bacillati</taxon>
        <taxon>Chloroflexota</taxon>
        <taxon>Thermoflexia</taxon>
        <taxon>Thermoflexales</taxon>
        <taxon>Thermoflexaceae</taxon>
        <taxon>Thermoflexus</taxon>
    </lineage>
</organism>
<gene>
    <name evidence="2" type="ORF">HRbin22_01941</name>
</gene>
<comment type="caution">
    <text evidence="2">The sequence shown here is derived from an EMBL/GenBank/DDBJ whole genome shotgun (WGS) entry which is preliminary data.</text>
</comment>
<feature type="region of interest" description="Disordered" evidence="1">
    <location>
        <begin position="1"/>
        <end position="95"/>
    </location>
</feature>
<dbReference type="Proteomes" id="UP000236642">
    <property type="component" value="Unassembled WGS sequence"/>
</dbReference>
<sequence length="253" mass="25750">MASAGLLYGTRSADSDRQSNGDSPGDRQELTIGSDGAGTISSGDRSGFGGRSRGGPDHRCRGVAAPGPANPPQPGPCGDRDPSHAGRGPLFPPRVHCGRFNRRARGIHSPCYPEESPGFDGHTGFSRGPVGASSGSPEGSAACLCLCLCRGDPAALCGPPAGPGDSRTKPADLREDGGGGAPHGGFKRVARLHRVYLPVAGAFPADGPRACRFPGDDRPVRFDPRCFPAGRGGPGVAPKRPGLRGWMVASVGG</sequence>
<dbReference type="AlphaFoldDB" id="A0A2H5Y8E7"/>
<accession>A0A2H5Y8E7</accession>
<name>A0A2H5Y8E7_9CHLR</name>
<proteinExistence type="predicted"/>